<dbReference type="RefSeq" id="WP_283344466.1">
    <property type="nucleotide sequence ID" value="NZ_JASHIF010000008.1"/>
</dbReference>
<evidence type="ECO:0000313" key="3">
    <source>
        <dbReference type="Proteomes" id="UP001236507"/>
    </source>
</evidence>
<comment type="caution">
    <text evidence="2">The sequence shown here is derived from an EMBL/GenBank/DDBJ whole genome shotgun (WGS) entry which is preliminary data.</text>
</comment>
<feature type="transmembrane region" description="Helical" evidence="1">
    <location>
        <begin position="47"/>
        <end position="68"/>
    </location>
</feature>
<organism evidence="2 3">
    <name type="scientific">Flectobacillus roseus</name>
    <dbReference type="NCBI Taxonomy" id="502259"/>
    <lineage>
        <taxon>Bacteria</taxon>
        <taxon>Pseudomonadati</taxon>
        <taxon>Bacteroidota</taxon>
        <taxon>Cytophagia</taxon>
        <taxon>Cytophagales</taxon>
        <taxon>Flectobacillaceae</taxon>
        <taxon>Flectobacillus</taxon>
    </lineage>
</organism>
<sequence length="97" mass="10638">MKTSSDEIDKTLSSLDDLARANDNPFLFAKIQHRMQATQTQGAIPKVWQVVGMSLAMILLVLNMLTLWNNLDTKAVQSGSDLGTELGINSGIISIYE</sequence>
<reference evidence="2 3" key="1">
    <citation type="submission" date="2023-05" db="EMBL/GenBank/DDBJ databases">
        <title>Novel species of genus Flectobacillus isolated from stream in China.</title>
        <authorList>
            <person name="Lu H."/>
        </authorList>
    </citation>
    <scope>NUCLEOTIDE SEQUENCE [LARGE SCALE GENOMIC DNA]</scope>
    <source>
        <strain evidence="2 3">KCTC 42575</strain>
    </source>
</reference>
<name>A0ABT6Y7P0_9BACT</name>
<keyword evidence="1" id="KW-0812">Transmembrane</keyword>
<proteinExistence type="predicted"/>
<dbReference type="Proteomes" id="UP001236507">
    <property type="component" value="Unassembled WGS sequence"/>
</dbReference>
<keyword evidence="1" id="KW-1133">Transmembrane helix</keyword>
<gene>
    <name evidence="2" type="ORF">QM524_10015</name>
</gene>
<evidence type="ECO:0000256" key="1">
    <source>
        <dbReference type="SAM" id="Phobius"/>
    </source>
</evidence>
<evidence type="ECO:0000313" key="2">
    <source>
        <dbReference type="EMBL" id="MDI9859546.1"/>
    </source>
</evidence>
<keyword evidence="1" id="KW-0472">Membrane</keyword>
<keyword evidence="3" id="KW-1185">Reference proteome</keyword>
<protein>
    <submittedName>
        <fullName evidence="2">Uncharacterized protein</fullName>
    </submittedName>
</protein>
<accession>A0ABT6Y7P0</accession>
<dbReference type="EMBL" id="JASHIF010000008">
    <property type="protein sequence ID" value="MDI9859546.1"/>
    <property type="molecule type" value="Genomic_DNA"/>
</dbReference>